<comment type="similarity">
    <text evidence="1">Belongs to the paxM FAD-dependent monooxygenase family.</text>
</comment>
<evidence type="ECO:0000259" key="6">
    <source>
        <dbReference type="Pfam" id="PF01494"/>
    </source>
</evidence>
<dbReference type="PANTHER" id="PTHR47356">
    <property type="entry name" value="FAD-DEPENDENT MONOOXYGENASE ASQG-RELATED"/>
    <property type="match status" value="1"/>
</dbReference>
<evidence type="ECO:0000256" key="2">
    <source>
        <dbReference type="ARBA" id="ARBA00022630"/>
    </source>
</evidence>
<dbReference type="Gene3D" id="3.50.50.60">
    <property type="entry name" value="FAD/NAD(P)-binding domain"/>
    <property type="match status" value="1"/>
</dbReference>
<gene>
    <name evidence="7" type="ORF">BCR41DRAFT_374481</name>
</gene>
<name>A0A1Y2GA41_9FUNG</name>
<dbReference type="RefSeq" id="XP_021876977.1">
    <property type="nucleotide sequence ID" value="XM_022026872.1"/>
</dbReference>
<evidence type="ECO:0000313" key="8">
    <source>
        <dbReference type="Proteomes" id="UP000193648"/>
    </source>
</evidence>
<feature type="compositionally biased region" description="Low complexity" evidence="5">
    <location>
        <begin position="28"/>
        <end position="44"/>
    </location>
</feature>
<dbReference type="InterPro" id="IPR002938">
    <property type="entry name" value="FAD-bd"/>
</dbReference>
<dbReference type="Proteomes" id="UP000193648">
    <property type="component" value="Unassembled WGS sequence"/>
</dbReference>
<reference evidence="7 8" key="1">
    <citation type="submission" date="2016-07" db="EMBL/GenBank/DDBJ databases">
        <title>Pervasive Adenine N6-methylation of Active Genes in Fungi.</title>
        <authorList>
            <consortium name="DOE Joint Genome Institute"/>
            <person name="Mondo S.J."/>
            <person name="Dannebaum R.O."/>
            <person name="Kuo R.C."/>
            <person name="Labutti K."/>
            <person name="Haridas S."/>
            <person name="Kuo A."/>
            <person name="Salamov A."/>
            <person name="Ahrendt S.R."/>
            <person name="Lipzen A."/>
            <person name="Sullivan W."/>
            <person name="Andreopoulos W.B."/>
            <person name="Clum A."/>
            <person name="Lindquist E."/>
            <person name="Daum C."/>
            <person name="Ramamoorthy G.K."/>
            <person name="Gryganskyi A."/>
            <person name="Culley D."/>
            <person name="Magnuson J.K."/>
            <person name="James T.Y."/>
            <person name="O'Malley M.A."/>
            <person name="Stajich J.E."/>
            <person name="Spatafora J.W."/>
            <person name="Visel A."/>
            <person name="Grigoriev I.V."/>
        </authorList>
    </citation>
    <scope>NUCLEOTIDE SEQUENCE [LARGE SCALE GENOMIC DNA]</scope>
    <source>
        <strain evidence="7 8">NRRL 3116</strain>
    </source>
</reference>
<dbReference type="GeneID" id="33568715"/>
<evidence type="ECO:0000256" key="4">
    <source>
        <dbReference type="ARBA" id="ARBA00023002"/>
    </source>
</evidence>
<dbReference type="STRING" id="64571.A0A1Y2GA41"/>
<dbReference type="AlphaFoldDB" id="A0A1Y2GA41"/>
<dbReference type="GO" id="GO:0004497">
    <property type="term" value="F:monooxygenase activity"/>
    <property type="evidence" value="ECO:0007669"/>
    <property type="project" value="InterPro"/>
</dbReference>
<feature type="region of interest" description="Disordered" evidence="5">
    <location>
        <begin position="1"/>
        <end position="61"/>
    </location>
</feature>
<keyword evidence="2" id="KW-0285">Flavoprotein</keyword>
<protein>
    <recommendedName>
        <fullName evidence="6">FAD-binding domain-containing protein</fullName>
    </recommendedName>
</protein>
<organism evidence="7 8">
    <name type="scientific">Lobosporangium transversale</name>
    <dbReference type="NCBI Taxonomy" id="64571"/>
    <lineage>
        <taxon>Eukaryota</taxon>
        <taxon>Fungi</taxon>
        <taxon>Fungi incertae sedis</taxon>
        <taxon>Mucoromycota</taxon>
        <taxon>Mortierellomycotina</taxon>
        <taxon>Mortierellomycetes</taxon>
        <taxon>Mortierellales</taxon>
        <taxon>Mortierellaceae</taxon>
        <taxon>Lobosporangium</taxon>
    </lineage>
</organism>
<keyword evidence="8" id="KW-1185">Reference proteome</keyword>
<feature type="compositionally biased region" description="Low complexity" evidence="5">
    <location>
        <begin position="51"/>
        <end position="61"/>
    </location>
</feature>
<dbReference type="InParanoid" id="A0A1Y2GA41"/>
<comment type="caution">
    <text evidence="7">The sequence shown here is derived from an EMBL/GenBank/DDBJ whole genome shotgun (WGS) entry which is preliminary data.</text>
</comment>
<dbReference type="GO" id="GO:0071949">
    <property type="term" value="F:FAD binding"/>
    <property type="evidence" value="ECO:0007669"/>
    <property type="project" value="InterPro"/>
</dbReference>
<evidence type="ECO:0000256" key="3">
    <source>
        <dbReference type="ARBA" id="ARBA00022827"/>
    </source>
</evidence>
<feature type="domain" description="FAD-binding" evidence="6">
    <location>
        <begin position="70"/>
        <end position="235"/>
    </location>
</feature>
<evidence type="ECO:0000256" key="1">
    <source>
        <dbReference type="ARBA" id="ARBA00007992"/>
    </source>
</evidence>
<keyword evidence="4" id="KW-0560">Oxidoreductase</keyword>
<dbReference type="Pfam" id="PF01494">
    <property type="entry name" value="FAD_binding_3"/>
    <property type="match status" value="2"/>
</dbReference>
<dbReference type="InterPro" id="IPR050562">
    <property type="entry name" value="FAD_mOase_fung"/>
</dbReference>
<dbReference type="PRINTS" id="PR00420">
    <property type="entry name" value="RNGMNOXGNASE"/>
</dbReference>
<dbReference type="SUPFAM" id="SSF51905">
    <property type="entry name" value="FAD/NAD(P)-binding domain"/>
    <property type="match status" value="1"/>
</dbReference>
<dbReference type="EMBL" id="MCFF01000051">
    <property type="protein sequence ID" value="ORZ05285.1"/>
    <property type="molecule type" value="Genomic_DNA"/>
</dbReference>
<proteinExistence type="inferred from homology"/>
<feature type="domain" description="FAD-binding" evidence="6">
    <location>
        <begin position="359"/>
        <end position="441"/>
    </location>
</feature>
<dbReference type="OrthoDB" id="655030at2759"/>
<feature type="compositionally biased region" description="Polar residues" evidence="5">
    <location>
        <begin position="1"/>
        <end position="21"/>
    </location>
</feature>
<keyword evidence="3" id="KW-0274">FAD</keyword>
<dbReference type="InterPro" id="IPR036188">
    <property type="entry name" value="FAD/NAD-bd_sf"/>
</dbReference>
<evidence type="ECO:0000256" key="5">
    <source>
        <dbReference type="SAM" id="MobiDB-lite"/>
    </source>
</evidence>
<sequence>MASSNYSSDSIKPSGTTSSGITLPPPSSFSSYSSSSSSSPLSSSPSPPSSSPSSSSSPAPLGPKASSPFKVLIVGAGVGGLMLALCLERAGIDYVVLERMSQLPLPKSSIQLSSNTLRAIEQLGLLDDILKISKPVSAVKLRKHNLSVVGKIDFTYVKERYGHYSILILRTEFCQVLLSQLPPEKVHWNRYVLEIVNGNTGVQCRCANGTVEQADILVGADGSYSAVRQNLYRTLREKNLLPKSDMEPLKYTANTLIGITNPLDLEKYPAAGARFSEVNIVAGKDSPYTLWVSPTPGNRVAWSVGGDLLTPEGSANANFKQSEFGPEAVDAACALVQDLELPWGGTLADMIEHTRRDFITKVMVEEKHYKTWHHGRSVLIGEACHKFIPYSGQGAEQAILDVISLVNLLYKINDNPCHNDFCNAFEAYYQERSPNAKNAVEVSHFMSHLMNTQGFSADVKRKVLFNLPEWVKNSALDKIQVRPLLDFLPAVENRGLKKATR</sequence>
<accession>A0A1Y2GA41</accession>
<dbReference type="PANTHER" id="PTHR47356:SF2">
    <property type="entry name" value="FAD-BINDING DOMAIN-CONTAINING PROTEIN-RELATED"/>
    <property type="match status" value="1"/>
</dbReference>
<evidence type="ECO:0000313" key="7">
    <source>
        <dbReference type="EMBL" id="ORZ05285.1"/>
    </source>
</evidence>